<accession>A0A8S5U5W2</accession>
<reference evidence="1" key="1">
    <citation type="journal article" date="2021" name="Proc. Natl. Acad. Sci. U.S.A.">
        <title>A Catalog of Tens of Thousands of Viruses from Human Metagenomes Reveals Hidden Associations with Chronic Diseases.</title>
        <authorList>
            <person name="Tisza M.J."/>
            <person name="Buck C.B."/>
        </authorList>
    </citation>
    <scope>NUCLEOTIDE SEQUENCE</scope>
    <source>
        <strain evidence="1">CteLh2</strain>
    </source>
</reference>
<organism evidence="1">
    <name type="scientific">Siphoviridae sp. cteLh2</name>
    <dbReference type="NCBI Taxonomy" id="2825590"/>
    <lineage>
        <taxon>Viruses</taxon>
        <taxon>Duplodnaviria</taxon>
        <taxon>Heunggongvirae</taxon>
        <taxon>Uroviricota</taxon>
        <taxon>Caudoviricetes</taxon>
    </lineage>
</organism>
<protein>
    <submittedName>
        <fullName evidence="1">Uncharacterized protein</fullName>
    </submittedName>
</protein>
<proteinExistence type="predicted"/>
<evidence type="ECO:0000313" key="1">
    <source>
        <dbReference type="EMBL" id="DAF89864.1"/>
    </source>
</evidence>
<sequence length="32" mass="3869">MYSIFIRSNIICSYTPFYFPIKSLNLKLFNFS</sequence>
<dbReference type="EMBL" id="BK016017">
    <property type="protein sequence ID" value="DAF89864.1"/>
    <property type="molecule type" value="Genomic_DNA"/>
</dbReference>
<name>A0A8S5U5W2_9CAUD</name>